<proteinExistence type="predicted"/>
<dbReference type="InterPro" id="IPR036291">
    <property type="entry name" value="NAD(P)-bd_dom_sf"/>
</dbReference>
<dbReference type="PANTHER" id="PTHR43544">
    <property type="entry name" value="SHORT-CHAIN DEHYDROGENASE/REDUCTASE"/>
    <property type="match status" value="1"/>
</dbReference>
<sequence length="250" mass="27064">METPDSLPITVVIGASGALASACIHAVSAMADTSHIVAISRARPAIPETEGLSYLQCDNSEAEIGKCIAELSPLRGKINRVIICNGRLHDDNIKPEKRLEDISAEAMMAIMQSNTLTPMLWMKALAPLLKSPQACVMAVFSARVGSIADNHLGGWYSYRMSKAALNMGIRSAAIEYGRRAKNVRLIAFHPGTTDSALSRPFQASVPEGKLFSPAFVANSLLELMQQTANTLEDSPAEATFIDWEHKTIPW</sequence>
<dbReference type="SUPFAM" id="SSF51735">
    <property type="entry name" value="NAD(P)-binding Rossmann-fold domains"/>
    <property type="match status" value="1"/>
</dbReference>
<keyword evidence="2" id="KW-1185">Reference proteome</keyword>
<dbReference type="PANTHER" id="PTHR43544:SF12">
    <property type="entry name" value="NAD(P)-BINDING ROSSMANN-FOLD SUPERFAMILY PROTEIN"/>
    <property type="match status" value="1"/>
</dbReference>
<evidence type="ECO:0000313" key="2">
    <source>
        <dbReference type="Proteomes" id="UP001557484"/>
    </source>
</evidence>
<dbReference type="Proteomes" id="UP001557484">
    <property type="component" value="Unassembled WGS sequence"/>
</dbReference>
<organism evidence="1 2">
    <name type="scientific">Zhongshania arctica</name>
    <dbReference type="NCBI Taxonomy" id="3238302"/>
    <lineage>
        <taxon>Bacteria</taxon>
        <taxon>Pseudomonadati</taxon>
        <taxon>Pseudomonadota</taxon>
        <taxon>Gammaproteobacteria</taxon>
        <taxon>Cellvibrionales</taxon>
        <taxon>Spongiibacteraceae</taxon>
        <taxon>Zhongshania</taxon>
    </lineage>
</organism>
<dbReference type="Pfam" id="PF13561">
    <property type="entry name" value="adh_short_C2"/>
    <property type="match status" value="1"/>
</dbReference>
<accession>A0ABV3TVD7</accession>
<protein>
    <submittedName>
        <fullName evidence="1">SDR family oxidoreductase</fullName>
    </submittedName>
</protein>
<dbReference type="RefSeq" id="WP_368375331.1">
    <property type="nucleotide sequence ID" value="NZ_JBFRYB010000001.1"/>
</dbReference>
<dbReference type="InterPro" id="IPR002347">
    <property type="entry name" value="SDR_fam"/>
</dbReference>
<dbReference type="EMBL" id="JBFRYB010000001">
    <property type="protein sequence ID" value="MEX1665225.1"/>
    <property type="molecule type" value="Genomic_DNA"/>
</dbReference>
<comment type="caution">
    <text evidence="1">The sequence shown here is derived from an EMBL/GenBank/DDBJ whole genome shotgun (WGS) entry which is preliminary data.</text>
</comment>
<dbReference type="Gene3D" id="3.40.50.720">
    <property type="entry name" value="NAD(P)-binding Rossmann-like Domain"/>
    <property type="match status" value="1"/>
</dbReference>
<dbReference type="InterPro" id="IPR051468">
    <property type="entry name" value="Fungal_SecMetab_SDRs"/>
</dbReference>
<gene>
    <name evidence="1" type="ORF">AB4875_06975</name>
</gene>
<dbReference type="PRINTS" id="PR00081">
    <property type="entry name" value="GDHRDH"/>
</dbReference>
<reference evidence="1 2" key="1">
    <citation type="journal article" date="2011" name="Int. J. Syst. Evol. Microbiol.">
        <title>Zhongshania antarctica gen. nov., sp. nov. and Zhongshania guokunii sp. nov., gammaproteobacteria respectively isolated from coastal attached (fast) ice and surface seawater of the Antarctic.</title>
        <authorList>
            <person name="Li H.J."/>
            <person name="Zhang X.Y."/>
            <person name="Chen C.X."/>
            <person name="Zhang Y.J."/>
            <person name="Gao Z.M."/>
            <person name="Yu Y."/>
            <person name="Chen X.L."/>
            <person name="Chen B."/>
            <person name="Zhang Y.Z."/>
        </authorList>
    </citation>
    <scope>NUCLEOTIDE SEQUENCE [LARGE SCALE GENOMIC DNA]</scope>
    <source>
        <strain evidence="1 2">R06B22</strain>
    </source>
</reference>
<name>A0ABV3TVD7_9GAMM</name>
<evidence type="ECO:0000313" key="1">
    <source>
        <dbReference type="EMBL" id="MEX1665225.1"/>
    </source>
</evidence>